<name>A0ABW0XZQ3_9ACTN</name>
<dbReference type="InterPro" id="IPR028939">
    <property type="entry name" value="P5C_Rdtase_cat_N"/>
</dbReference>
<feature type="domain" description="Pyrroline-5-carboxylate reductase catalytic N-terminal" evidence="1">
    <location>
        <begin position="4"/>
        <end position="49"/>
    </location>
</feature>
<dbReference type="Gene3D" id="3.40.50.720">
    <property type="entry name" value="NAD(P)-binding Rossmann-like Domain"/>
    <property type="match status" value="1"/>
</dbReference>
<keyword evidence="3" id="KW-1185">Reference proteome</keyword>
<dbReference type="Proteomes" id="UP001596183">
    <property type="component" value="Unassembled WGS sequence"/>
</dbReference>
<dbReference type="Pfam" id="PF03807">
    <property type="entry name" value="F420_oxidored"/>
    <property type="match status" value="1"/>
</dbReference>
<dbReference type="RefSeq" id="WP_381217876.1">
    <property type="nucleotide sequence ID" value="NZ_JBHSPC010000093.1"/>
</dbReference>
<evidence type="ECO:0000259" key="1">
    <source>
        <dbReference type="Pfam" id="PF03807"/>
    </source>
</evidence>
<dbReference type="InterPro" id="IPR036291">
    <property type="entry name" value="NAD(P)-bd_dom_sf"/>
</dbReference>
<dbReference type="EMBL" id="JBHSPC010000093">
    <property type="protein sequence ID" value="MFC5673690.1"/>
    <property type="molecule type" value="Genomic_DNA"/>
</dbReference>
<comment type="caution">
    <text evidence="2">The sequence shown here is derived from an EMBL/GenBank/DDBJ whole genome shotgun (WGS) entry which is preliminary data.</text>
</comment>
<evidence type="ECO:0000313" key="3">
    <source>
        <dbReference type="Proteomes" id="UP001596183"/>
    </source>
</evidence>
<proteinExistence type="predicted"/>
<gene>
    <name evidence="2" type="ORF">ACFP2V_27450</name>
</gene>
<evidence type="ECO:0000313" key="2">
    <source>
        <dbReference type="EMBL" id="MFC5673690.1"/>
    </source>
</evidence>
<organism evidence="2 3">
    <name type="scientific">Streptomyces incanus</name>
    <dbReference type="NCBI Taxonomy" id="887453"/>
    <lineage>
        <taxon>Bacteria</taxon>
        <taxon>Bacillati</taxon>
        <taxon>Actinomycetota</taxon>
        <taxon>Actinomycetes</taxon>
        <taxon>Kitasatosporales</taxon>
        <taxon>Streptomycetaceae</taxon>
        <taxon>Streptomyces</taxon>
    </lineage>
</organism>
<accession>A0ABW0XZQ3</accession>
<protein>
    <submittedName>
        <fullName evidence="2">NAD(P)-binding domain-containing protein</fullName>
    </submittedName>
</protein>
<sequence length="58" mass="5961">MHGANSRGPETGDAAALEFGARAATAEDAAQGEDVVILSVPFERSPDVTVPFPPPSPR</sequence>
<dbReference type="SUPFAM" id="SSF51735">
    <property type="entry name" value="NAD(P)-binding Rossmann-fold domains"/>
    <property type="match status" value="1"/>
</dbReference>
<reference evidence="3" key="1">
    <citation type="journal article" date="2019" name="Int. J. Syst. Evol. Microbiol.">
        <title>The Global Catalogue of Microorganisms (GCM) 10K type strain sequencing project: providing services to taxonomists for standard genome sequencing and annotation.</title>
        <authorList>
            <consortium name="The Broad Institute Genomics Platform"/>
            <consortium name="The Broad Institute Genome Sequencing Center for Infectious Disease"/>
            <person name="Wu L."/>
            <person name="Ma J."/>
        </authorList>
    </citation>
    <scope>NUCLEOTIDE SEQUENCE [LARGE SCALE GENOMIC DNA]</scope>
    <source>
        <strain evidence="3">JCM 13852</strain>
    </source>
</reference>